<dbReference type="HOGENOM" id="CLU_088965_0_3_6"/>
<dbReference type="Gene3D" id="2.60.40.1090">
    <property type="entry name" value="Fimbrial-type adhesion domain"/>
    <property type="match status" value="1"/>
</dbReference>
<evidence type="ECO:0000259" key="6">
    <source>
        <dbReference type="Pfam" id="PF00419"/>
    </source>
</evidence>
<dbReference type="Pfam" id="PF00419">
    <property type="entry name" value="Fimbrial"/>
    <property type="match status" value="1"/>
</dbReference>
<reference evidence="7 8" key="1">
    <citation type="journal article" date="2012" name="PLoS ONE">
        <title>Genomic comparison of Escherichia coli O104:H4 isolates from 2009 and 2011 reveals plasmid, and prophage heterogeneity, including Shiga toxin encoding phage stx2.</title>
        <authorList>
            <consortium name="Threat Characterization Consortium"/>
            <person name="Ahmed S.A."/>
            <person name="Awosika J."/>
            <person name="Baldwin C."/>
            <person name="Bishop-Lilly K.A."/>
            <person name="Biswas B."/>
            <person name="Broomall S."/>
            <person name="Chain P.S."/>
            <person name="Chertkov O."/>
            <person name="Chokoshvili O."/>
            <person name="Coyne S."/>
            <person name="Davenport K."/>
            <person name="Detter J.C."/>
            <person name="Dorman W."/>
            <person name="Erkkila T.H."/>
            <person name="Folster J.P."/>
            <person name="Frey K.G."/>
            <person name="George M."/>
            <person name="Gleasner C."/>
            <person name="Henry M."/>
            <person name="Hill K.K."/>
            <person name="Hubbard K."/>
            <person name="Insalaco J."/>
            <person name="Johnson S."/>
            <person name="Kitzmiller A."/>
            <person name="Krepps M."/>
            <person name="Lo C.C."/>
            <person name="Luu T."/>
            <person name="McNew L.A."/>
            <person name="Minogue T."/>
            <person name="Munk C.A."/>
            <person name="Osborne B."/>
            <person name="Patel M."/>
            <person name="Reitenga K.G."/>
            <person name="Rosenzweig C.N."/>
            <person name="Shea A."/>
            <person name="Shen X."/>
            <person name="Strockbine N."/>
            <person name="Tarr C."/>
            <person name="Teshima H."/>
            <person name="van Gieson E."/>
            <person name="Verratti K."/>
            <person name="Wolcott M."/>
            <person name="Xie G."/>
            <person name="Sozhamannan S."/>
            <person name="Gibbons H.S."/>
        </authorList>
    </citation>
    <scope>NUCLEOTIDE SEQUENCE [LARGE SCALE GENOMIC DNA]</scope>
    <source>
        <strain evidence="7 8">2011C-3493</strain>
    </source>
</reference>
<evidence type="ECO:0000256" key="5">
    <source>
        <dbReference type="SAM" id="SignalP"/>
    </source>
</evidence>
<accession>A0A0E0Y6A1</accession>
<dbReference type="KEGG" id="esl:O3K_25180"/>
<name>A0A0E0Y6A1_ECO1C</name>
<evidence type="ECO:0000256" key="2">
    <source>
        <dbReference type="ARBA" id="ARBA00006671"/>
    </source>
</evidence>
<evidence type="ECO:0000256" key="1">
    <source>
        <dbReference type="ARBA" id="ARBA00004561"/>
    </source>
</evidence>
<dbReference type="EMBL" id="CP003289">
    <property type="protein sequence ID" value="AFS76880.1"/>
    <property type="molecule type" value="Genomic_DNA"/>
</dbReference>
<dbReference type="PANTHER" id="PTHR33420">
    <property type="entry name" value="FIMBRIAL SUBUNIT ELFA-RELATED"/>
    <property type="match status" value="1"/>
</dbReference>
<comment type="subcellular location">
    <subcellularLocation>
        <location evidence="1">Fimbrium</location>
    </subcellularLocation>
</comment>
<keyword evidence="3 5" id="KW-0732">Signal</keyword>
<dbReference type="GO" id="GO:0043709">
    <property type="term" value="P:cell adhesion involved in single-species biofilm formation"/>
    <property type="evidence" value="ECO:0007669"/>
    <property type="project" value="TreeGrafter"/>
</dbReference>
<feature type="signal peptide" evidence="5">
    <location>
        <begin position="1"/>
        <end position="23"/>
    </location>
</feature>
<dbReference type="Proteomes" id="UP000006167">
    <property type="component" value="Chromosome"/>
</dbReference>
<evidence type="ECO:0000256" key="4">
    <source>
        <dbReference type="ARBA" id="ARBA00023263"/>
    </source>
</evidence>
<dbReference type="InterPro" id="IPR000259">
    <property type="entry name" value="Adhesion_dom_fimbrial"/>
</dbReference>
<feature type="domain" description="Fimbrial-type adhesion" evidence="6">
    <location>
        <begin position="29"/>
        <end position="189"/>
    </location>
</feature>
<organism evidence="7 8">
    <name type="scientific">Escherichia coli O104:H4 (strain 2011C-3493)</name>
    <dbReference type="NCBI Taxonomy" id="1133852"/>
    <lineage>
        <taxon>Bacteria</taxon>
        <taxon>Pseudomonadati</taxon>
        <taxon>Pseudomonadota</taxon>
        <taxon>Gammaproteobacteria</taxon>
        <taxon>Enterobacterales</taxon>
        <taxon>Enterobacteriaceae</taxon>
        <taxon>Escherichia</taxon>
    </lineage>
</organism>
<evidence type="ECO:0000313" key="7">
    <source>
        <dbReference type="EMBL" id="AFS76880.1"/>
    </source>
</evidence>
<dbReference type="PATRIC" id="fig|1133852.3.peg.5267"/>
<dbReference type="NCBIfam" id="NF011817">
    <property type="entry name" value="PRK15289.1"/>
    <property type="match status" value="1"/>
</dbReference>
<gene>
    <name evidence="7" type="primary">lpfA</name>
    <name evidence="7" type="ordered locus">O3K_25180</name>
</gene>
<dbReference type="RefSeq" id="WP_000827808.1">
    <property type="nucleotide sequence ID" value="NC_018658.1"/>
</dbReference>
<comment type="similarity">
    <text evidence="2">Belongs to the fimbrial protein family.</text>
</comment>
<proteinExistence type="inferred from homology"/>
<dbReference type="GO" id="GO:0009289">
    <property type="term" value="C:pilus"/>
    <property type="evidence" value="ECO:0007669"/>
    <property type="project" value="UniProtKB-SubCell"/>
</dbReference>
<sequence>MKRNIIGGAFTLASLMLAGHALAEDGVVHFVGEIVDTTCEVTSDTADQIVPLGKVSKNAFSGVGSLASPQKFSIKLENCPATYTQAAVRFDGTEAPGGDGDLKVGTPLTAGNPGDITGTGQAIAATGVGIRIFNQSDNSQVKLYNDSAYTAIDAEGKAEMKFIARYVATNATVTAGTANADSQFTVEYKK</sequence>
<feature type="chain" id="PRO_5002376862" evidence="5">
    <location>
        <begin position="24"/>
        <end position="190"/>
    </location>
</feature>
<evidence type="ECO:0000256" key="3">
    <source>
        <dbReference type="ARBA" id="ARBA00022729"/>
    </source>
</evidence>
<dbReference type="AlphaFoldDB" id="A0A0E0Y6A1"/>
<protein>
    <submittedName>
        <fullName evidence="7">Fimbrial protein</fullName>
    </submittedName>
</protein>
<dbReference type="PANTHER" id="PTHR33420:SF3">
    <property type="entry name" value="FIMBRIAL SUBUNIT ELFA"/>
    <property type="match status" value="1"/>
</dbReference>
<dbReference type="SUPFAM" id="SSF49401">
    <property type="entry name" value="Bacterial adhesins"/>
    <property type="match status" value="1"/>
</dbReference>
<dbReference type="InterPro" id="IPR050263">
    <property type="entry name" value="Bact_Fimbrial_Adh_Pro"/>
</dbReference>
<dbReference type="InterPro" id="IPR008966">
    <property type="entry name" value="Adhesion_dom_sf"/>
</dbReference>
<dbReference type="InterPro" id="IPR036937">
    <property type="entry name" value="Adhesion_dom_fimbrial_sf"/>
</dbReference>
<evidence type="ECO:0000313" key="8">
    <source>
        <dbReference type="Proteomes" id="UP000006167"/>
    </source>
</evidence>
<keyword evidence="4" id="KW-0281">Fimbrium</keyword>